<keyword evidence="3" id="KW-1185">Reference proteome</keyword>
<dbReference type="EMBL" id="KB870806">
    <property type="protein sequence ID" value="EOA33584.1"/>
    <property type="molecule type" value="Genomic_DNA"/>
</dbReference>
<proteinExistence type="predicted"/>
<dbReference type="AlphaFoldDB" id="R0HUT2"/>
<organism evidence="2 3">
    <name type="scientific">Capsella rubella</name>
    <dbReference type="NCBI Taxonomy" id="81985"/>
    <lineage>
        <taxon>Eukaryota</taxon>
        <taxon>Viridiplantae</taxon>
        <taxon>Streptophyta</taxon>
        <taxon>Embryophyta</taxon>
        <taxon>Tracheophyta</taxon>
        <taxon>Spermatophyta</taxon>
        <taxon>Magnoliopsida</taxon>
        <taxon>eudicotyledons</taxon>
        <taxon>Gunneridae</taxon>
        <taxon>Pentapetalae</taxon>
        <taxon>rosids</taxon>
        <taxon>malvids</taxon>
        <taxon>Brassicales</taxon>
        <taxon>Brassicaceae</taxon>
        <taxon>Camelineae</taxon>
        <taxon>Capsella</taxon>
    </lineage>
</organism>
<name>R0HUT2_9BRAS</name>
<gene>
    <name evidence="2" type="ORF">CARUB_v10019729mg</name>
</gene>
<evidence type="ECO:0000313" key="2">
    <source>
        <dbReference type="EMBL" id="EOA33584.1"/>
    </source>
</evidence>
<dbReference type="PANTHER" id="PTHR34194">
    <property type="entry name" value="F14J8.16 PROTEIN"/>
    <property type="match status" value="1"/>
</dbReference>
<dbReference type="PANTHER" id="PTHR34194:SF18">
    <property type="entry name" value="BNAA02G18490D PROTEIN"/>
    <property type="match status" value="1"/>
</dbReference>
<protein>
    <submittedName>
        <fullName evidence="2">Uncharacterized protein</fullName>
    </submittedName>
</protein>
<dbReference type="OrthoDB" id="298344at2759"/>
<feature type="region of interest" description="Disordered" evidence="1">
    <location>
        <begin position="551"/>
        <end position="633"/>
    </location>
</feature>
<dbReference type="eggNOG" id="ENOG502S39P">
    <property type="taxonomic scope" value="Eukaryota"/>
</dbReference>
<accession>R0HUT2</accession>
<sequence>MKRNLKNSALAKTIVNKEIIEIESDTDTDEVGGGMLTLCVEENAPGDDTLAKNPNKSAVAKTIVKKEIKFESDIDEVVRRMLALCIKIDASRDDALAKSPKKSADAVVKTTVKEEVIEIESDTYTDEVGGRMLAPCGAENASGDDVLVKNPTMAKTIVKREIKIESSIDEVAGPLLALGEVNASGNDTLAKNPKKSEVAETIMKQEIIEIESDSDTDEVGGRMLALCGAENASGDDVLVKNPKNSAVAKTTVKREIKIESSIDEVGGPLLAPGEVNASGNDTLAKNPKKSEVAETIMKQEIIEIESDSDTDEVGGRMLAPCGTENASGDDVFVKNPKDSAVAKTIVKKEIKIESSIDDIGGPLLALGEVNASGNDTLAKNPTKSEVAETIVKQEIIEIESDSDTDEVGGRMLALCGAENDGLGKNPNKSAVTQTIVKKEIIEIESATDTDTDEVGGRMLALCGEVNASGDDALAKDGKTNRANMQIVCADHCDSGLVHDLEYKKYLTHFSEIGKLYMFDDNVRGSSPVRIMYNVDHETSDRSKGRAVIIEKSRAGRKAKSPTISSVSKRLKTENGRADSNSILRTGLRIKETQQKKGDGRRGRKSSVAKKSIELKPTSYARGDTKQKNGDAARGRKISVANNTIELKPTSYVRNFQEKNGNVPRGRKISLAKKDIILKHSRNDESQKILRASKRLKTEIGRSDHNLISKSIPVVNTKDTQRRKREALQQRKIPVSKHNNESKSRGHVRGELFHGFLPPRKENELSSMDKSYSYYVAYLRTSITIVQSDRQVKPVKVKDGARLSDPDIIAVSDYPFRDGGKSPFEATKDGRVIDLEDGTEPDDIFNSSFSKKLIEILRNPYDEKEYLRLYHEASLKRPLTRSRQLRDGREIEYNVEDQLAPSYLEKYTDFNKKYHRYQKDLPRALNLLRGFFFYLENIVLEGAFKPWLHEQRLTNLLVDARECIDIVGNK</sequence>
<feature type="compositionally biased region" description="Basic and acidic residues" evidence="1">
    <location>
        <begin position="622"/>
        <end position="633"/>
    </location>
</feature>
<feature type="compositionally biased region" description="Basic and acidic residues" evidence="1">
    <location>
        <begin position="588"/>
        <end position="600"/>
    </location>
</feature>
<evidence type="ECO:0000256" key="1">
    <source>
        <dbReference type="SAM" id="MobiDB-lite"/>
    </source>
</evidence>
<reference evidence="3" key="1">
    <citation type="journal article" date="2013" name="Nat. Genet.">
        <title>The Capsella rubella genome and the genomic consequences of rapid mating system evolution.</title>
        <authorList>
            <person name="Slotte T."/>
            <person name="Hazzouri K.M."/>
            <person name="Agren J.A."/>
            <person name="Koenig D."/>
            <person name="Maumus F."/>
            <person name="Guo Y.L."/>
            <person name="Steige K."/>
            <person name="Platts A.E."/>
            <person name="Escobar J.S."/>
            <person name="Newman L.K."/>
            <person name="Wang W."/>
            <person name="Mandakova T."/>
            <person name="Vello E."/>
            <person name="Smith L.M."/>
            <person name="Henz S.R."/>
            <person name="Steffen J."/>
            <person name="Takuno S."/>
            <person name="Brandvain Y."/>
            <person name="Coop G."/>
            <person name="Andolfatto P."/>
            <person name="Hu T.T."/>
            <person name="Blanchette M."/>
            <person name="Clark R.M."/>
            <person name="Quesneville H."/>
            <person name="Nordborg M."/>
            <person name="Gaut B.S."/>
            <person name="Lysak M.A."/>
            <person name="Jenkins J."/>
            <person name="Grimwood J."/>
            <person name="Chapman J."/>
            <person name="Prochnik S."/>
            <person name="Shu S."/>
            <person name="Rokhsar D."/>
            <person name="Schmutz J."/>
            <person name="Weigel D."/>
            <person name="Wright S.I."/>
        </authorList>
    </citation>
    <scope>NUCLEOTIDE SEQUENCE [LARGE SCALE GENOMIC DNA]</scope>
    <source>
        <strain evidence="3">cv. Monte Gargano</strain>
    </source>
</reference>
<evidence type="ECO:0000313" key="3">
    <source>
        <dbReference type="Proteomes" id="UP000029121"/>
    </source>
</evidence>
<dbReference type="Proteomes" id="UP000029121">
    <property type="component" value="Unassembled WGS sequence"/>
</dbReference>